<reference evidence="2" key="1">
    <citation type="journal article" date="2011" name="PLoS Genet.">
        <title>Genomic analysis of the necrotrophic fungal pathogens Sclerotinia sclerotiorum and Botrytis cinerea.</title>
        <authorList>
            <person name="Amselem J."/>
            <person name="Cuomo C.A."/>
            <person name="van Kan J.A."/>
            <person name="Viaud M."/>
            <person name="Benito E.P."/>
            <person name="Couloux A."/>
            <person name="Coutinho P.M."/>
            <person name="de Vries R.P."/>
            <person name="Dyer P.S."/>
            <person name="Fillinger S."/>
            <person name="Fournier E."/>
            <person name="Gout L."/>
            <person name="Hahn M."/>
            <person name="Kohn L."/>
            <person name="Lapalu N."/>
            <person name="Plummer K.M."/>
            <person name="Pradier J.M."/>
            <person name="Quevillon E."/>
            <person name="Sharon A."/>
            <person name="Simon A."/>
            <person name="ten Have A."/>
            <person name="Tudzynski B."/>
            <person name="Tudzynski P."/>
            <person name="Wincker P."/>
            <person name="Andrew M."/>
            <person name="Anthouard V."/>
            <person name="Beever R.E."/>
            <person name="Beffa R."/>
            <person name="Benoit I."/>
            <person name="Bouzid O."/>
            <person name="Brault B."/>
            <person name="Chen Z."/>
            <person name="Choquer M."/>
            <person name="Collemare J."/>
            <person name="Cotton P."/>
            <person name="Danchin E.G."/>
            <person name="Da Silva C."/>
            <person name="Gautier A."/>
            <person name="Giraud C."/>
            <person name="Giraud T."/>
            <person name="Gonzalez C."/>
            <person name="Grossetete S."/>
            <person name="Guldener U."/>
            <person name="Henrissat B."/>
            <person name="Howlett B.J."/>
            <person name="Kodira C."/>
            <person name="Kretschmer M."/>
            <person name="Lappartient A."/>
            <person name="Leroch M."/>
            <person name="Levis C."/>
            <person name="Mauceli E."/>
            <person name="Neuveglise C."/>
            <person name="Oeser B."/>
            <person name="Pearson M."/>
            <person name="Poulain J."/>
            <person name="Poussereau N."/>
            <person name="Quesneville H."/>
            <person name="Rascle C."/>
            <person name="Schumacher J."/>
            <person name="Segurens B."/>
            <person name="Sexton A."/>
            <person name="Silva E."/>
            <person name="Sirven C."/>
            <person name="Soanes D.M."/>
            <person name="Talbot N.J."/>
            <person name="Templeton M."/>
            <person name="Yandava C."/>
            <person name="Yarden O."/>
            <person name="Zeng Q."/>
            <person name="Rollins J.A."/>
            <person name="Lebrun M.H."/>
            <person name="Dickman M."/>
        </authorList>
    </citation>
    <scope>NUCLEOTIDE SEQUENCE [LARGE SCALE GENOMIC DNA]</scope>
    <source>
        <strain evidence="2">ATCC 18683 / 1980 / Ss-1</strain>
    </source>
</reference>
<proteinExistence type="predicted"/>
<evidence type="ECO:0000313" key="2">
    <source>
        <dbReference type="Proteomes" id="UP000001312"/>
    </source>
</evidence>
<accession>A7EZA3</accession>
<sequence>MVSLGSTLRKRELSSSEELKLMGGIFEFGLMVSKCFADLMARLTLGLFFGLES</sequence>
<organism evidence="1 2">
    <name type="scientific">Sclerotinia sclerotiorum (strain ATCC 18683 / 1980 / Ss-1)</name>
    <name type="common">White mold</name>
    <name type="synonym">Whetzelinia sclerotiorum</name>
    <dbReference type="NCBI Taxonomy" id="665079"/>
    <lineage>
        <taxon>Eukaryota</taxon>
        <taxon>Fungi</taxon>
        <taxon>Dikarya</taxon>
        <taxon>Ascomycota</taxon>
        <taxon>Pezizomycotina</taxon>
        <taxon>Leotiomycetes</taxon>
        <taxon>Helotiales</taxon>
        <taxon>Sclerotiniaceae</taxon>
        <taxon>Sclerotinia</taxon>
    </lineage>
</organism>
<dbReference type="GeneID" id="5484370"/>
<dbReference type="RefSeq" id="XP_001588223.1">
    <property type="nucleotide sequence ID" value="XM_001588173.1"/>
</dbReference>
<dbReference type="InParanoid" id="A7EZA3"/>
<dbReference type="AlphaFoldDB" id="A7EZA3"/>
<keyword evidence="2" id="KW-1185">Reference proteome</keyword>
<evidence type="ECO:0000313" key="1">
    <source>
        <dbReference type="EMBL" id="EDN94795.1"/>
    </source>
</evidence>
<name>A7EZA3_SCLS1</name>
<dbReference type="KEGG" id="ssl:SS1G_10670"/>
<dbReference type="EMBL" id="CH476636">
    <property type="protein sequence ID" value="EDN94795.1"/>
    <property type="molecule type" value="Genomic_DNA"/>
</dbReference>
<dbReference type="Proteomes" id="UP000001312">
    <property type="component" value="Unassembled WGS sequence"/>
</dbReference>
<protein>
    <submittedName>
        <fullName evidence="1">Uncharacterized protein</fullName>
    </submittedName>
</protein>
<gene>
    <name evidence="1" type="ORF">SS1G_10670</name>
</gene>